<sequence length="429" mass="46348">MCAQPMSPSPIPIPAALAQSSSSASLLAKSAPSIQSHLRYSIGLLARAPLLQPCAAGEISPSPTHTHRLPPFNCSGPRPARGNPLTPADSDDDNDDDDYGGEGPGGYSFEPDVPFEMDDEDLGDPCTDILRVDAYPVLHIKQGENSNLLHTPSSPFASGQQLMFAEPPAGFMLPPTAPTAASTSSSLHPPQQRKLELCGTTNSSLYNRNPLGIYCHDGPAPDSGHGRFELGLTFDADVPRSIFPDQCAPDHRGSPSCTANPCRYYTARDYESLVNIFPTYLTVSGPGVSTPAASPSPSSPLPPSLPPPPPPLSPSTNQRGATTAKATTTSSAAIGCPKSYHNCPHRPFNFISEYHYRNHHLYNRIIASSQSRLHSRIHCDNTNISNYYQYHRCRRRCPRASDPRNARGDKRPLFALARPETLDDDDDAF</sequence>
<proteinExistence type="predicted"/>
<dbReference type="EMBL" id="JAMZIH010000007">
    <property type="protein sequence ID" value="KAJ1680326.1"/>
    <property type="molecule type" value="Genomic_DNA"/>
</dbReference>
<reference evidence="1" key="1">
    <citation type="submission" date="2022-06" db="EMBL/GenBank/DDBJ databases">
        <title>Phylogenomic reconstructions and comparative analyses of Kickxellomycotina fungi.</title>
        <authorList>
            <person name="Reynolds N.K."/>
            <person name="Stajich J.E."/>
            <person name="Barry K."/>
            <person name="Grigoriev I.V."/>
            <person name="Crous P."/>
            <person name="Smith M.E."/>
        </authorList>
    </citation>
    <scope>NUCLEOTIDE SEQUENCE</scope>
    <source>
        <strain evidence="1">RSA 2271</strain>
    </source>
</reference>
<protein>
    <submittedName>
        <fullName evidence="1">Uncharacterized protein</fullName>
    </submittedName>
</protein>
<keyword evidence="2" id="KW-1185">Reference proteome</keyword>
<dbReference type="Proteomes" id="UP001145114">
    <property type="component" value="Unassembled WGS sequence"/>
</dbReference>
<organism evidence="1 2">
    <name type="scientific">Spiromyces aspiralis</name>
    <dbReference type="NCBI Taxonomy" id="68401"/>
    <lineage>
        <taxon>Eukaryota</taxon>
        <taxon>Fungi</taxon>
        <taxon>Fungi incertae sedis</taxon>
        <taxon>Zoopagomycota</taxon>
        <taxon>Kickxellomycotina</taxon>
        <taxon>Kickxellomycetes</taxon>
        <taxon>Kickxellales</taxon>
        <taxon>Kickxellaceae</taxon>
        <taxon>Spiromyces</taxon>
    </lineage>
</organism>
<accession>A0ACC1HXC2</accession>
<gene>
    <name evidence="1" type="ORF">EV182_000236</name>
</gene>
<name>A0ACC1HXC2_9FUNG</name>
<evidence type="ECO:0000313" key="2">
    <source>
        <dbReference type="Proteomes" id="UP001145114"/>
    </source>
</evidence>
<comment type="caution">
    <text evidence="1">The sequence shown here is derived from an EMBL/GenBank/DDBJ whole genome shotgun (WGS) entry which is preliminary data.</text>
</comment>
<evidence type="ECO:0000313" key="1">
    <source>
        <dbReference type="EMBL" id="KAJ1680326.1"/>
    </source>
</evidence>